<reference evidence="18" key="1">
    <citation type="submission" date="2022-11" db="UniProtKB">
        <authorList>
            <consortium name="WormBaseParasite"/>
        </authorList>
    </citation>
    <scope>IDENTIFICATION</scope>
</reference>
<evidence type="ECO:0000256" key="11">
    <source>
        <dbReference type="ARBA" id="ARBA00023136"/>
    </source>
</evidence>
<comment type="catalytic activity">
    <reaction evidence="13">
        <text>an alpha-D-Man-(1-&gt;3)-[alpha-D-Man-(1-&gt;6)]-beta-D-Man-(1-&gt;4)-beta-D-GlcNAc-(1-&gt;4)-alpha-D-GlcNAc-diphospho-di-trans,poly-cis-dolichol + 2 GDP-alpha-D-mannose = an alpha-D-Man-(1-&gt;2)-alpha-D-Man-(1-&gt;2)-alpha-D-Man-(1-&gt;3)-[alpha-D-Man-(1-&gt;6)]-beta-D-Man-(1-&gt;4)-beta-D-GlcNAc-(1-&gt;4)-alpha-D-GlcNAc-diphospho-di-trans,poly-cis-dolichol + 2 GDP + 2 H(+)</text>
        <dbReference type="Rhea" id="RHEA:29523"/>
        <dbReference type="Rhea" id="RHEA-COMP:19515"/>
        <dbReference type="Rhea" id="RHEA-COMP:19516"/>
        <dbReference type="ChEBI" id="CHEBI:15378"/>
        <dbReference type="ChEBI" id="CHEBI:57527"/>
        <dbReference type="ChEBI" id="CHEBI:58189"/>
        <dbReference type="ChEBI" id="CHEBI:132511"/>
        <dbReference type="ChEBI" id="CHEBI:132515"/>
        <dbReference type="EC" id="2.4.1.131"/>
    </reaction>
    <physiologicalReaction direction="left-to-right" evidence="13">
        <dbReference type="Rhea" id="RHEA:29524"/>
    </physiologicalReaction>
</comment>
<organism evidence="17 18">
    <name type="scientific">Globodera rostochiensis</name>
    <name type="common">Golden nematode worm</name>
    <name type="synonym">Heterodera rostochiensis</name>
    <dbReference type="NCBI Taxonomy" id="31243"/>
    <lineage>
        <taxon>Eukaryota</taxon>
        <taxon>Metazoa</taxon>
        <taxon>Ecdysozoa</taxon>
        <taxon>Nematoda</taxon>
        <taxon>Chromadorea</taxon>
        <taxon>Rhabditida</taxon>
        <taxon>Tylenchina</taxon>
        <taxon>Tylenchomorpha</taxon>
        <taxon>Tylenchoidea</taxon>
        <taxon>Heteroderidae</taxon>
        <taxon>Heteroderinae</taxon>
        <taxon>Globodera</taxon>
    </lineage>
</organism>
<keyword evidence="7" id="KW-0808">Transferase</keyword>
<dbReference type="GO" id="GO:0004377">
    <property type="term" value="F:GDP-Man:Man(3)GlcNAc(2)-PP-Dol alpha-1,2-mannosyltransferase activity"/>
    <property type="evidence" value="ECO:0007669"/>
    <property type="project" value="UniProtKB-EC"/>
</dbReference>
<evidence type="ECO:0000313" key="18">
    <source>
        <dbReference type="WBParaSite" id="Gr19_v10_g2836.t1"/>
    </source>
</evidence>
<keyword evidence="6" id="KW-0328">Glycosyltransferase</keyword>
<dbReference type="InterPro" id="IPR038013">
    <property type="entry name" value="ALG11"/>
</dbReference>
<dbReference type="AlphaFoldDB" id="A0A914HQR7"/>
<comment type="function">
    <text evidence="14">GDP-Man:Man(3)GlcNAc(2)-PP-Dol alpha-1,2-mannosyltransferase that operates in the biosynthetic pathway of dolichol-linked oligosaccharides, the glycan precursors employed in protein asparagine (N)-glycosylation. The assembly of dolichol-linked oligosaccharides begins on the cytosolic side of the endoplasmic reticulum membrane and finishes in its lumen. The sequential addition of sugars to dolichol pyrophosphate produces dolichol-linked oligosaccharides containing fourteen sugars, including two GlcNAcs, nine mannoses and three glucoses. Once assembled, the oligosaccharide is transferred from the lipid to nascent proteins by oligosaccharyltransferases. Catalyzes, on the cytoplasmic face of the endoplasmic reticulum, the addition of the fourth and fifth mannose residues to the dolichol-linked oligosaccharide chain, to produce Man(5)GlcNAc(2)-PP-dolichol core oligosaccharide. Man(5)GlcNAc(2)-PP-dolichol is a substrate for ALG3, the following enzyme in the biosynthetic pathway.</text>
</comment>
<evidence type="ECO:0000256" key="1">
    <source>
        <dbReference type="ARBA" id="ARBA00004389"/>
    </source>
</evidence>
<proteinExistence type="inferred from homology"/>
<keyword evidence="17" id="KW-1185">Reference proteome</keyword>
<evidence type="ECO:0000259" key="15">
    <source>
        <dbReference type="Pfam" id="PF00534"/>
    </source>
</evidence>
<comment type="pathway">
    <text evidence="2">Protein modification; protein glycosylation.</text>
</comment>
<keyword evidence="10" id="KW-1133">Transmembrane helix</keyword>
<evidence type="ECO:0000256" key="5">
    <source>
        <dbReference type="ARBA" id="ARBA00022018"/>
    </source>
</evidence>
<dbReference type="InterPro" id="IPR001296">
    <property type="entry name" value="Glyco_trans_1"/>
</dbReference>
<evidence type="ECO:0000256" key="10">
    <source>
        <dbReference type="ARBA" id="ARBA00022989"/>
    </source>
</evidence>
<dbReference type="Proteomes" id="UP000887572">
    <property type="component" value="Unplaced"/>
</dbReference>
<evidence type="ECO:0000256" key="9">
    <source>
        <dbReference type="ARBA" id="ARBA00022824"/>
    </source>
</evidence>
<name>A0A914HQR7_GLORO</name>
<keyword evidence="11" id="KW-0472">Membrane</keyword>
<evidence type="ECO:0000256" key="14">
    <source>
        <dbReference type="ARBA" id="ARBA00045128"/>
    </source>
</evidence>
<evidence type="ECO:0000256" key="7">
    <source>
        <dbReference type="ARBA" id="ARBA00022679"/>
    </source>
</evidence>
<protein>
    <recommendedName>
        <fullName evidence="5">GDP-Man:Man(3)GlcNAc(2)-PP-Dol alpha-1,2-mannosyltransferase</fullName>
        <ecNumber evidence="4">2.4.1.131</ecNumber>
    </recommendedName>
    <alternativeName>
        <fullName evidence="12">Asparagine-linked glycosylation protein 11 homolog</fullName>
    </alternativeName>
</protein>
<dbReference type="PANTHER" id="PTHR45919:SF1">
    <property type="entry name" value="GDP-MAN:MAN(3)GLCNAC(2)-PP-DOL ALPHA-1,2-MANNOSYLTRANSFERASE"/>
    <property type="match status" value="1"/>
</dbReference>
<evidence type="ECO:0000256" key="6">
    <source>
        <dbReference type="ARBA" id="ARBA00022676"/>
    </source>
</evidence>
<dbReference type="SUPFAM" id="SSF53756">
    <property type="entry name" value="UDP-Glycosyltransferase/glycogen phosphorylase"/>
    <property type="match status" value="1"/>
</dbReference>
<evidence type="ECO:0000256" key="13">
    <source>
        <dbReference type="ARBA" id="ARBA00045065"/>
    </source>
</evidence>
<dbReference type="EC" id="2.4.1.131" evidence="4"/>
<evidence type="ECO:0000256" key="3">
    <source>
        <dbReference type="ARBA" id="ARBA00009481"/>
    </source>
</evidence>
<evidence type="ECO:0000256" key="2">
    <source>
        <dbReference type="ARBA" id="ARBA00004922"/>
    </source>
</evidence>
<dbReference type="GO" id="GO:0006487">
    <property type="term" value="P:protein N-linked glycosylation"/>
    <property type="evidence" value="ECO:0007669"/>
    <property type="project" value="TreeGrafter"/>
</dbReference>
<keyword evidence="8" id="KW-0812">Transmembrane</keyword>
<evidence type="ECO:0000259" key="16">
    <source>
        <dbReference type="Pfam" id="PF15924"/>
    </source>
</evidence>
<comment type="subcellular location">
    <subcellularLocation>
        <location evidence="1">Endoplasmic reticulum membrane</location>
        <topology evidence="1">Single-pass membrane protein</topology>
    </subcellularLocation>
</comment>
<sequence>MSLVFLSIALLPLFPFLLIVAVSRIYFRQKRVFGTFAFFHPYCDAGGGGERVLWLAINAIQKKFGKHNGQLQFVIYTGDIDRTPEQIIEKVRVRFGVSVPSGQMFAGFALGVEALCRHCPEWFVDTTGCPLTLPLFRWIASAKTMCYVHYPLITTEMVKMVDSRAVSYNNSSEIASSAILTNAKLFYYRFISLLYRACGHSSQMTMANGSWTAAHIANLWLCQPKIVFPPCDIETLEKLENRSEKALEGTALSSIILSVGQIRPEKNHLEQLRIFADVRRQLKERGSNLKLKLVIAGGCRNASDWDRSDEDLDSDSDVAWRLNVPFTELTELFTEAMIGLHTMWNEHFGISVAEGMAAGILMVAHNSGGPKLDIIADDGTSADENGIFAGDSGFLATTKEEYVEAILRILDLDRLDRNRIRKAARQRVKRFSDREFERSFCEAIEPLLRGEGGER</sequence>
<feature type="domain" description="ALG11 mannosyltransferase N-terminal" evidence="16">
    <location>
        <begin position="102"/>
        <end position="220"/>
    </location>
</feature>
<dbReference type="Gene3D" id="3.40.50.2000">
    <property type="entry name" value="Glycogen Phosphorylase B"/>
    <property type="match status" value="1"/>
</dbReference>
<evidence type="ECO:0000313" key="17">
    <source>
        <dbReference type="Proteomes" id="UP000887572"/>
    </source>
</evidence>
<dbReference type="PANTHER" id="PTHR45919">
    <property type="entry name" value="GDP-MAN:MAN(3)GLCNAC(2)-PP-DOL ALPHA-1,2-MANNOSYLTRANSFERASE"/>
    <property type="match status" value="1"/>
</dbReference>
<dbReference type="InterPro" id="IPR031814">
    <property type="entry name" value="ALG11_N"/>
</dbReference>
<keyword evidence="9" id="KW-0256">Endoplasmic reticulum</keyword>
<feature type="domain" description="Glycosyl transferase family 1" evidence="15">
    <location>
        <begin position="254"/>
        <end position="427"/>
    </location>
</feature>
<comment type="similarity">
    <text evidence="3">Belongs to the glycosyltransferase group 1 family. Glycosyltransferase 4 subfamily.</text>
</comment>
<dbReference type="Pfam" id="PF15924">
    <property type="entry name" value="ALG11_N"/>
    <property type="match status" value="2"/>
</dbReference>
<feature type="domain" description="ALG11 mannosyltransferase N-terminal" evidence="16">
    <location>
        <begin position="35"/>
        <end position="100"/>
    </location>
</feature>
<evidence type="ECO:0000256" key="8">
    <source>
        <dbReference type="ARBA" id="ARBA00022692"/>
    </source>
</evidence>
<evidence type="ECO:0000256" key="12">
    <source>
        <dbReference type="ARBA" id="ARBA00032517"/>
    </source>
</evidence>
<dbReference type="Pfam" id="PF00534">
    <property type="entry name" value="Glycos_transf_1"/>
    <property type="match status" value="1"/>
</dbReference>
<evidence type="ECO:0000256" key="4">
    <source>
        <dbReference type="ARBA" id="ARBA00012645"/>
    </source>
</evidence>
<dbReference type="GO" id="GO:0005789">
    <property type="term" value="C:endoplasmic reticulum membrane"/>
    <property type="evidence" value="ECO:0007669"/>
    <property type="project" value="UniProtKB-SubCell"/>
</dbReference>
<dbReference type="WBParaSite" id="Gr19_v10_g2836.t1">
    <property type="protein sequence ID" value="Gr19_v10_g2836.t1"/>
    <property type="gene ID" value="Gr19_v10_g2836"/>
</dbReference>
<accession>A0A914HQR7</accession>